<accession>A0A5N5T7K9</accession>
<keyword evidence="2" id="KW-1185">Reference proteome</keyword>
<dbReference type="EMBL" id="SEYY01007087">
    <property type="protein sequence ID" value="KAB7502634.1"/>
    <property type="molecule type" value="Genomic_DNA"/>
</dbReference>
<protein>
    <submittedName>
        <fullName evidence="1">Protein SZT2</fullName>
    </submittedName>
</protein>
<dbReference type="Proteomes" id="UP000326759">
    <property type="component" value="Unassembled WGS sequence"/>
</dbReference>
<comment type="caution">
    <text evidence="1">The sequence shown here is derived from an EMBL/GenBank/DDBJ whole genome shotgun (WGS) entry which is preliminary data.</text>
</comment>
<dbReference type="InterPro" id="IPR033228">
    <property type="entry name" value="SZT2"/>
</dbReference>
<evidence type="ECO:0000313" key="2">
    <source>
        <dbReference type="Proteomes" id="UP000326759"/>
    </source>
</evidence>
<proteinExistence type="predicted"/>
<evidence type="ECO:0000313" key="1">
    <source>
        <dbReference type="EMBL" id="KAB7502634.1"/>
    </source>
</evidence>
<organism evidence="1 2">
    <name type="scientific">Armadillidium nasatum</name>
    <dbReference type="NCBI Taxonomy" id="96803"/>
    <lineage>
        <taxon>Eukaryota</taxon>
        <taxon>Metazoa</taxon>
        <taxon>Ecdysozoa</taxon>
        <taxon>Arthropoda</taxon>
        <taxon>Crustacea</taxon>
        <taxon>Multicrustacea</taxon>
        <taxon>Malacostraca</taxon>
        <taxon>Eumalacostraca</taxon>
        <taxon>Peracarida</taxon>
        <taxon>Isopoda</taxon>
        <taxon>Oniscidea</taxon>
        <taxon>Crinocheta</taxon>
        <taxon>Armadillidiidae</taxon>
        <taxon>Armadillidium</taxon>
    </lineage>
</organism>
<reference evidence="1 2" key="1">
    <citation type="journal article" date="2019" name="PLoS Biol.">
        <title>Sex chromosomes control vertical transmission of feminizing Wolbachia symbionts in an isopod.</title>
        <authorList>
            <person name="Becking T."/>
            <person name="Chebbi M.A."/>
            <person name="Giraud I."/>
            <person name="Moumen B."/>
            <person name="Laverre T."/>
            <person name="Caubet Y."/>
            <person name="Peccoud J."/>
            <person name="Gilbert C."/>
            <person name="Cordaux R."/>
        </authorList>
    </citation>
    <scope>NUCLEOTIDE SEQUENCE [LARGE SCALE GENOMIC DNA]</scope>
    <source>
        <strain evidence="1">ANa2</strain>
        <tissue evidence="1">Whole body excluding digestive tract and cuticle</tissue>
    </source>
</reference>
<dbReference type="AlphaFoldDB" id="A0A5N5T7K9"/>
<sequence length="880" mass="100874">MMDNELEAQECYILMKKEYRISRNIRAEWYLNRINSLVTISRKSHLNDFDGELEVISVLPVDPPPEWDSDTAHEYKYLITEKTHLHFLSQKYRLVLCLDLSPSLSVVNIEKGKVVFDEIFPTLEKCLKGVVRSFVVPGSQLVFFPKIYVTIIAHTPFFKSQPQQVIVQGWLLVNEKENMESFLRNVHLRLIRLQNQLAKLTIEAYTQKESNCDLQDEQYSVSEDINSHPMISPDIGFVNMLRYGIVALQLLPQNSTAGIIVITDGVISLPDATMFDALLVQLRNLTISCSFLQIGTIYKPHAGLGYISFNDLMMFLANATFGVYFTDLPTISDGYENEINEYHKAFLTWSFQKGLDEINGNLETENYFSQLPLISESSLRIRKQERKISLRATLNAVLSCRLREGYTIKNVKISTDFIELILVLAWKYSITIEYHIRSVWPPTQSEVQTEVWIEASYEFLSDISGTEGNCGSVRSYYRERMVKKYLNTLQDLKETDLLLVNLQSFPSNPQFYTVPDCVQKGMPVFYIHQQSSCPEASSDLKEHYPQFANFWLPICMLNINKWQKWMHTHRIGVILKHETPLPRNLHMPNASGRYGTVHCQNSELTLTSFLASWTDFILIENNSYIKFLYKNEEDASPSSFFVVRIISNRPPCLAIRLAFLGGTACQIRDKKVIINGSSANSVLCCSITHKPIEKIIIWHDRIPPNLFSSQVQESTPRFMHSFIPRPGWLSKSASDNQALLCRYLHHRRWIWGLQSPFNPALSTNAIMKILDTLTSSTFIIALEAQKNTWTSLISRLTCMVQYIMFPPHYANPKDGLEEDGDETESVEADAESQLITECWVEPQNGIVQESSDSINTWKGKNYKQLASSVSTLTSVFCIIV</sequence>
<name>A0A5N5T7K9_9CRUS</name>
<dbReference type="GO" id="GO:0005777">
    <property type="term" value="C:peroxisome"/>
    <property type="evidence" value="ECO:0007669"/>
    <property type="project" value="InterPro"/>
</dbReference>
<dbReference type="PANTHER" id="PTHR14918:SF3">
    <property type="entry name" value="KICSTOR COMPLEX PROTEIN SZT2"/>
    <property type="match status" value="1"/>
</dbReference>
<dbReference type="PANTHER" id="PTHR14918">
    <property type="entry name" value="KICSTOR COMPLEX PROTEIN SZT2"/>
    <property type="match status" value="1"/>
</dbReference>
<gene>
    <name evidence="1" type="primary">Szt2</name>
    <name evidence="1" type="ORF">Anas_04137</name>
</gene>
<dbReference type="OrthoDB" id="6378469at2759"/>